<accession>E8MDI0</accession>
<dbReference type="InterPro" id="IPR050832">
    <property type="entry name" value="Bact_Acetyltransf"/>
</dbReference>
<dbReference type="Pfam" id="PF13508">
    <property type="entry name" value="Acetyltransf_7"/>
    <property type="match status" value="1"/>
</dbReference>
<keyword evidence="2" id="KW-0012">Acyltransferase</keyword>
<dbReference type="SUPFAM" id="SSF55729">
    <property type="entry name" value="Acyl-CoA N-acyltransferases (Nat)"/>
    <property type="match status" value="1"/>
</dbReference>
<name>E8MDI0_PHOS4</name>
<feature type="domain" description="N-acetyltransferase" evidence="3">
    <location>
        <begin position="1"/>
        <end position="135"/>
    </location>
</feature>
<dbReference type="InterPro" id="IPR016181">
    <property type="entry name" value="Acyl_CoA_acyltransferase"/>
</dbReference>
<protein>
    <submittedName>
        <fullName evidence="4">Putative N-acetyltransferase</fullName>
    </submittedName>
</protein>
<gene>
    <name evidence="4" type="ORF">VISI1226_08564</name>
</gene>
<dbReference type="GO" id="GO:0016747">
    <property type="term" value="F:acyltransferase activity, transferring groups other than amino-acyl groups"/>
    <property type="evidence" value="ECO:0007669"/>
    <property type="project" value="InterPro"/>
</dbReference>
<dbReference type="PROSITE" id="PS51186">
    <property type="entry name" value="GNAT"/>
    <property type="match status" value="1"/>
</dbReference>
<comment type="caution">
    <text evidence="4">The sequence shown here is derived from an EMBL/GenBank/DDBJ whole genome shotgun (WGS) entry which is preliminary data.</text>
</comment>
<dbReference type="EMBL" id="AEVT01000122">
    <property type="protein sequence ID" value="EGA67966.1"/>
    <property type="molecule type" value="Genomic_DNA"/>
</dbReference>
<dbReference type="eggNOG" id="COG0456">
    <property type="taxonomic scope" value="Bacteria"/>
</dbReference>
<dbReference type="AlphaFoldDB" id="E8MDI0"/>
<evidence type="ECO:0000256" key="1">
    <source>
        <dbReference type="ARBA" id="ARBA00022679"/>
    </source>
</evidence>
<dbReference type="Gene3D" id="3.40.630.30">
    <property type="match status" value="1"/>
</dbReference>
<keyword evidence="1 4" id="KW-0808">Transferase</keyword>
<dbReference type="CDD" id="cd04301">
    <property type="entry name" value="NAT_SF"/>
    <property type="match status" value="1"/>
</dbReference>
<evidence type="ECO:0000256" key="2">
    <source>
        <dbReference type="ARBA" id="ARBA00023315"/>
    </source>
</evidence>
<proteinExistence type="predicted"/>
<dbReference type="Proteomes" id="UP000006228">
    <property type="component" value="Unassembled WGS sequence"/>
</dbReference>
<evidence type="ECO:0000313" key="5">
    <source>
        <dbReference type="Proteomes" id="UP000006228"/>
    </source>
</evidence>
<evidence type="ECO:0000259" key="3">
    <source>
        <dbReference type="PROSITE" id="PS51186"/>
    </source>
</evidence>
<sequence>MLHYQETYASLVPLDLLLEADPDEANIESYLREAWCFAATQGTEIIGACIVTAHSSTLAEIVNIAVYPQHQQNGVGSKLLSVTLNKLSGKGIKRVELGTGTFGHQLAFYQRAGFRVDKVEKNYFIDNYPQPIFEEGIQHKDRLVLSLEF</sequence>
<reference evidence="4 5" key="1">
    <citation type="journal article" date="2012" name="Int. J. Syst. Evol. Microbiol.">
        <title>Vibrio caribbeanicus sp. nov., isolated from the marine sponge Scleritoderma cyanea.</title>
        <authorList>
            <person name="Hoffmann M."/>
            <person name="Monday S.R."/>
            <person name="Allard M.W."/>
            <person name="Strain E.A."/>
            <person name="Whittaker P."/>
            <person name="Naum M."/>
            <person name="McCarthy P.J."/>
            <person name="Lopez J.V."/>
            <person name="Fischer M."/>
            <person name="Brown E.W."/>
        </authorList>
    </citation>
    <scope>NUCLEOTIDE SEQUENCE [LARGE SCALE GENOMIC DNA]</scope>
    <source>
        <strain evidence="5">DSMZ 21326</strain>
    </source>
</reference>
<dbReference type="OrthoDB" id="9813917at2"/>
<organism evidence="4 5">
    <name type="scientific">Vibrio sinaloensis DSM 21326</name>
    <dbReference type="NCBI Taxonomy" id="945550"/>
    <lineage>
        <taxon>Bacteria</taxon>
        <taxon>Pseudomonadati</taxon>
        <taxon>Pseudomonadota</taxon>
        <taxon>Gammaproteobacteria</taxon>
        <taxon>Vibrionales</taxon>
        <taxon>Vibrionaceae</taxon>
        <taxon>Vibrio</taxon>
        <taxon>Vibrio oreintalis group</taxon>
    </lineage>
</organism>
<dbReference type="InterPro" id="IPR000182">
    <property type="entry name" value="GNAT_dom"/>
</dbReference>
<dbReference type="PANTHER" id="PTHR43877">
    <property type="entry name" value="AMINOALKYLPHOSPHONATE N-ACETYLTRANSFERASE-RELATED-RELATED"/>
    <property type="match status" value="1"/>
</dbReference>
<evidence type="ECO:0000313" key="4">
    <source>
        <dbReference type="EMBL" id="EGA67966.1"/>
    </source>
</evidence>